<dbReference type="AlphaFoldDB" id="A0AAN7IEZ4"/>
<keyword evidence="1" id="KW-0472">Membrane</keyword>
<dbReference type="InterPro" id="IPR053258">
    <property type="entry name" value="Ca-permeable_cation_channel"/>
</dbReference>
<feature type="transmembrane region" description="Helical" evidence="1">
    <location>
        <begin position="103"/>
        <end position="121"/>
    </location>
</feature>
<proteinExistence type="predicted"/>
<keyword evidence="1" id="KW-0812">Transmembrane</keyword>
<sequence>MPGRRTESETIISSECDADISNHESLNVTAAVSLTIRLKALYGLFNRLKISILEALYHLLNSDEALSFFKAFHELLTFLVSFLGTLIGLHFQASGKSPLDSHFAIILLLFMAIIVYGIAYVEMKLQPLDADLPIFRFICLVSGIIAIELLVTMIISPFWVFIVNLCPILIVGVLRHSYQQIYHYLYYTANWVVNAVCSLFKKIYQSLCQIRIIYYWLLQKFQ</sequence>
<evidence type="ECO:0000256" key="1">
    <source>
        <dbReference type="SAM" id="Phobius"/>
    </source>
</evidence>
<name>A0AAN7IEZ4_QUERU</name>
<dbReference type="PANTHER" id="PTHR34115:SF17">
    <property type="entry name" value="PROTEIN, PUTATIVE-RELATED"/>
    <property type="match status" value="1"/>
</dbReference>
<feature type="transmembrane region" description="Helical" evidence="1">
    <location>
        <begin position="71"/>
        <end position="91"/>
    </location>
</feature>
<comment type="caution">
    <text evidence="2">The sequence shown here is derived from an EMBL/GenBank/DDBJ whole genome shotgun (WGS) entry which is preliminary data.</text>
</comment>
<protein>
    <submittedName>
        <fullName evidence="2">Uncharacterized protein</fullName>
    </submittedName>
</protein>
<feature type="transmembrane region" description="Helical" evidence="1">
    <location>
        <begin position="158"/>
        <end position="178"/>
    </location>
</feature>
<accession>A0AAN7IEZ4</accession>
<reference evidence="2 3" key="1">
    <citation type="journal article" date="2023" name="G3 (Bethesda)">
        <title>A haplotype-resolved chromosome-scale genome for Quercus rubra L. provides insights into the genetics of adaptive traits for red oak species.</title>
        <authorList>
            <person name="Kapoor B."/>
            <person name="Jenkins J."/>
            <person name="Schmutz J."/>
            <person name="Zhebentyayeva T."/>
            <person name="Kuelheim C."/>
            <person name="Coggeshall M."/>
            <person name="Heim C."/>
            <person name="Lasky J.R."/>
            <person name="Leites L."/>
            <person name="Islam-Faridi N."/>
            <person name="Romero-Severson J."/>
            <person name="DeLeo V.L."/>
            <person name="Lucas S.M."/>
            <person name="Lazic D."/>
            <person name="Gailing O."/>
            <person name="Carlson J."/>
            <person name="Staton M."/>
        </authorList>
    </citation>
    <scope>NUCLEOTIDE SEQUENCE [LARGE SCALE GENOMIC DNA]</scope>
    <source>
        <strain evidence="2">Pseudo-F2</strain>
    </source>
</reference>
<organism evidence="2 3">
    <name type="scientific">Quercus rubra</name>
    <name type="common">Northern red oak</name>
    <name type="synonym">Quercus borealis</name>
    <dbReference type="NCBI Taxonomy" id="3512"/>
    <lineage>
        <taxon>Eukaryota</taxon>
        <taxon>Viridiplantae</taxon>
        <taxon>Streptophyta</taxon>
        <taxon>Embryophyta</taxon>
        <taxon>Tracheophyta</taxon>
        <taxon>Spermatophyta</taxon>
        <taxon>Magnoliopsida</taxon>
        <taxon>eudicotyledons</taxon>
        <taxon>Gunneridae</taxon>
        <taxon>Pentapetalae</taxon>
        <taxon>rosids</taxon>
        <taxon>fabids</taxon>
        <taxon>Fagales</taxon>
        <taxon>Fagaceae</taxon>
        <taxon>Quercus</taxon>
    </lineage>
</organism>
<feature type="transmembrane region" description="Helical" evidence="1">
    <location>
        <begin position="133"/>
        <end position="151"/>
    </location>
</feature>
<evidence type="ECO:0000313" key="3">
    <source>
        <dbReference type="Proteomes" id="UP001324115"/>
    </source>
</evidence>
<dbReference type="PANTHER" id="PTHR34115">
    <property type="entry name" value="PROTEIN, PUTATIVE-RELATED"/>
    <property type="match status" value="1"/>
</dbReference>
<dbReference type="Proteomes" id="UP001324115">
    <property type="component" value="Unassembled WGS sequence"/>
</dbReference>
<dbReference type="EMBL" id="JAXUIC010000010">
    <property type="protein sequence ID" value="KAK4568524.1"/>
    <property type="molecule type" value="Genomic_DNA"/>
</dbReference>
<keyword evidence="1" id="KW-1133">Transmembrane helix</keyword>
<keyword evidence="3" id="KW-1185">Reference proteome</keyword>
<gene>
    <name evidence="2" type="ORF">RGQ29_004078</name>
</gene>
<evidence type="ECO:0000313" key="2">
    <source>
        <dbReference type="EMBL" id="KAK4568524.1"/>
    </source>
</evidence>